<name>A0A914CRE8_9BILA</name>
<feature type="region of interest" description="Disordered" evidence="1">
    <location>
        <begin position="1"/>
        <end position="22"/>
    </location>
</feature>
<reference evidence="3" key="1">
    <citation type="submission" date="2022-11" db="UniProtKB">
        <authorList>
            <consortium name="WormBaseParasite"/>
        </authorList>
    </citation>
    <scope>IDENTIFICATION</scope>
</reference>
<accession>A0A914CRE8</accession>
<dbReference type="WBParaSite" id="ACRNAN_scaffold13636.g12335.t1">
    <property type="protein sequence ID" value="ACRNAN_scaffold13636.g12335.t1"/>
    <property type="gene ID" value="ACRNAN_scaffold13636.g12335"/>
</dbReference>
<evidence type="ECO:0000313" key="2">
    <source>
        <dbReference type="Proteomes" id="UP000887540"/>
    </source>
</evidence>
<sequence length="249" mass="28888">MDEEDIEINYEEDSVYDESDIDEDEYIDTLTSDEEHDQQLTSIQAIEEDGWSSNPPRSDENFPFESEPRDPVHFVTEELSFEGQSQAVFKDHSMIVKYRAKSTKTVLLLSTKDHQHVIGQSCKPMLVEKYNKLKWTVNIFDKMQGQLALRTATQRWPKNFTCQCSDMFHMQKASLWKASKEKVICDNCVDKLQHAEEETEHSEQLSSKMHRMTRSLIKKKPSTRCRCSKTGIANCLNCTEPMCAKCRSI</sequence>
<dbReference type="Proteomes" id="UP000887540">
    <property type="component" value="Unplaced"/>
</dbReference>
<protein>
    <submittedName>
        <fullName evidence="3">B box-type domain-containing protein</fullName>
    </submittedName>
</protein>
<keyword evidence="2" id="KW-1185">Reference proteome</keyword>
<evidence type="ECO:0000313" key="3">
    <source>
        <dbReference type="WBParaSite" id="ACRNAN_scaffold13636.g12335.t1"/>
    </source>
</evidence>
<proteinExistence type="predicted"/>
<dbReference type="AlphaFoldDB" id="A0A914CRE8"/>
<organism evidence="2 3">
    <name type="scientific">Acrobeloides nanus</name>
    <dbReference type="NCBI Taxonomy" id="290746"/>
    <lineage>
        <taxon>Eukaryota</taxon>
        <taxon>Metazoa</taxon>
        <taxon>Ecdysozoa</taxon>
        <taxon>Nematoda</taxon>
        <taxon>Chromadorea</taxon>
        <taxon>Rhabditida</taxon>
        <taxon>Tylenchina</taxon>
        <taxon>Cephalobomorpha</taxon>
        <taxon>Cephaloboidea</taxon>
        <taxon>Cephalobidae</taxon>
        <taxon>Acrobeloides</taxon>
    </lineage>
</organism>
<feature type="region of interest" description="Disordered" evidence="1">
    <location>
        <begin position="46"/>
        <end position="66"/>
    </location>
</feature>
<evidence type="ECO:0000256" key="1">
    <source>
        <dbReference type="SAM" id="MobiDB-lite"/>
    </source>
</evidence>